<reference evidence="2" key="2">
    <citation type="submission" date="2020-09" db="EMBL/GenBank/DDBJ databases">
        <authorList>
            <person name="Sun Q."/>
            <person name="Zhou Y."/>
        </authorList>
    </citation>
    <scope>NUCLEOTIDE SEQUENCE</scope>
    <source>
        <strain evidence="2">CGMCC 4.7110</strain>
    </source>
</reference>
<feature type="compositionally biased region" description="Basic and acidic residues" evidence="1">
    <location>
        <begin position="192"/>
        <end position="247"/>
    </location>
</feature>
<protein>
    <submittedName>
        <fullName evidence="2">Uncharacterized protein</fullName>
    </submittedName>
</protein>
<name>A0A917XN64_9ACTN</name>
<reference evidence="2" key="1">
    <citation type="journal article" date="2014" name="Int. J. Syst. Evol. Microbiol.">
        <title>Complete genome sequence of Corynebacterium casei LMG S-19264T (=DSM 44701T), isolated from a smear-ripened cheese.</title>
        <authorList>
            <consortium name="US DOE Joint Genome Institute (JGI-PGF)"/>
            <person name="Walter F."/>
            <person name="Albersmeier A."/>
            <person name="Kalinowski J."/>
            <person name="Ruckert C."/>
        </authorList>
    </citation>
    <scope>NUCLEOTIDE SEQUENCE</scope>
    <source>
        <strain evidence="2">CGMCC 4.7110</strain>
    </source>
</reference>
<organism evidence="2 3">
    <name type="scientific">Streptomyces fuscichromogenes</name>
    <dbReference type="NCBI Taxonomy" id="1324013"/>
    <lineage>
        <taxon>Bacteria</taxon>
        <taxon>Bacillati</taxon>
        <taxon>Actinomycetota</taxon>
        <taxon>Actinomycetes</taxon>
        <taxon>Kitasatosporales</taxon>
        <taxon>Streptomycetaceae</taxon>
        <taxon>Streptomyces</taxon>
    </lineage>
</organism>
<sequence length="282" mass="32260">MRISTLPPYRLSSFRPQHVNLRDGEVPTLKCPACEEWHSIRRRVLTPHYPEPGKRCLGSARRIVFDMTVEEWGAALVEGALEAGARRSAQQFSKPTPPAGQPIHRLAYTGQTAPLERARQAVARHQVDCKICSGGKKCRMPVVLAQHEAGRAGLEALERARQAVARHRVGCADCRRGQFCPMGYELAERKAWTEQTREDVERQQIRDQKEEQSWERDRDRRLARRRGSDWRRVAPAVRRTDRVREQRPVGTNSPNDHTSVPLEPVHFSADTEGLHGIRRTRH</sequence>
<dbReference type="EMBL" id="BMML01000033">
    <property type="protein sequence ID" value="GGN41218.1"/>
    <property type="molecule type" value="Genomic_DNA"/>
</dbReference>
<gene>
    <name evidence="2" type="ORF">GCM10011578_089260</name>
</gene>
<evidence type="ECO:0000313" key="2">
    <source>
        <dbReference type="EMBL" id="GGN41218.1"/>
    </source>
</evidence>
<feature type="region of interest" description="Disordered" evidence="1">
    <location>
        <begin position="192"/>
        <end position="282"/>
    </location>
</feature>
<keyword evidence="3" id="KW-1185">Reference proteome</keyword>
<dbReference type="Proteomes" id="UP000653411">
    <property type="component" value="Unassembled WGS sequence"/>
</dbReference>
<evidence type="ECO:0000256" key="1">
    <source>
        <dbReference type="SAM" id="MobiDB-lite"/>
    </source>
</evidence>
<proteinExistence type="predicted"/>
<feature type="compositionally biased region" description="Polar residues" evidence="1">
    <location>
        <begin position="249"/>
        <end position="258"/>
    </location>
</feature>
<dbReference type="AlphaFoldDB" id="A0A917XN64"/>
<accession>A0A917XN64</accession>
<evidence type="ECO:0000313" key="3">
    <source>
        <dbReference type="Proteomes" id="UP000653411"/>
    </source>
</evidence>
<comment type="caution">
    <text evidence="2">The sequence shown here is derived from an EMBL/GenBank/DDBJ whole genome shotgun (WGS) entry which is preliminary data.</text>
</comment>